<dbReference type="HAMAP" id="MF_00055">
    <property type="entry name" value="MEMO1"/>
    <property type="match status" value="1"/>
</dbReference>
<dbReference type="Proteomes" id="UP000236319">
    <property type="component" value="Unassembled WGS sequence"/>
</dbReference>
<dbReference type="CDD" id="cd07361">
    <property type="entry name" value="MEMO_like"/>
    <property type="match status" value="1"/>
</dbReference>
<comment type="similarity">
    <text evidence="1">Belongs to the MEMO1 family.</text>
</comment>
<name>A0A2H6KER0_9APIC</name>
<dbReference type="PANTHER" id="PTHR11060">
    <property type="entry name" value="PROTEIN MEMO1"/>
    <property type="match status" value="1"/>
</dbReference>
<dbReference type="Gene3D" id="3.40.830.10">
    <property type="entry name" value="LigB-like"/>
    <property type="match status" value="1"/>
</dbReference>
<gene>
    <name evidence="2" type="ORF">BOVATA_029760</name>
</gene>
<evidence type="ECO:0000256" key="1">
    <source>
        <dbReference type="ARBA" id="ARBA00006315"/>
    </source>
</evidence>
<evidence type="ECO:0000313" key="2">
    <source>
        <dbReference type="EMBL" id="GBE61483.1"/>
    </source>
</evidence>
<evidence type="ECO:0000313" key="3">
    <source>
        <dbReference type="Proteomes" id="UP000236319"/>
    </source>
</evidence>
<dbReference type="RefSeq" id="XP_028867726.1">
    <property type="nucleotide sequence ID" value="XM_029011893.1"/>
</dbReference>
<comment type="caution">
    <text evidence="2">The sequence shown here is derived from an EMBL/GenBank/DDBJ whole genome shotgun (WGS) entry which is preliminary data.</text>
</comment>
<reference evidence="2 3" key="1">
    <citation type="journal article" date="2017" name="BMC Genomics">
        <title>Whole-genome assembly of Babesia ovata and comparative genomics between closely related pathogens.</title>
        <authorList>
            <person name="Yamagishi J."/>
            <person name="Asada M."/>
            <person name="Hakimi H."/>
            <person name="Tanaka T.Q."/>
            <person name="Sugimoto C."/>
            <person name="Kawazu S."/>
        </authorList>
    </citation>
    <scope>NUCLEOTIDE SEQUENCE [LARGE SCALE GENOMIC DNA]</scope>
    <source>
        <strain evidence="2 3">Miyake</strain>
    </source>
</reference>
<organism evidence="2 3">
    <name type="scientific">Babesia ovata</name>
    <dbReference type="NCBI Taxonomy" id="189622"/>
    <lineage>
        <taxon>Eukaryota</taxon>
        <taxon>Sar</taxon>
        <taxon>Alveolata</taxon>
        <taxon>Apicomplexa</taxon>
        <taxon>Aconoidasida</taxon>
        <taxon>Piroplasmida</taxon>
        <taxon>Babesiidae</taxon>
        <taxon>Babesia</taxon>
    </lineage>
</organism>
<dbReference type="InterPro" id="IPR002737">
    <property type="entry name" value="MEMO1_fam"/>
</dbReference>
<keyword evidence="3" id="KW-1185">Reference proteome</keyword>
<accession>A0A2H6KER0</accession>
<dbReference type="OrthoDB" id="417112at2759"/>
<sequence>MRRHTHAGSWYDDDADSLQQEIEEALSTDEEASLPSPKYIISPHAGYTYSLKTAATVYRKIDVLKIVTIFILGPSHYVSFRGCGIDTFSSLQTPVGVLQVDTDITKKLLNEDGFLEISRAAAEREHSIEMQLPILRHLMNRAGAGQVKVVPIIVGSMDAKRLEMAGKALLPYFQNKDTAFVISSDFCHFGRRFDFTVTGYENEPIPLCEGIKKLDMDGVDHILKHDLDGFREYLMETGNTICGCNAIQVLLMLIKLSEMSIRSEMIAYTQGIQDSSVSYCSIAGVES</sequence>
<dbReference type="PANTHER" id="PTHR11060:SF0">
    <property type="entry name" value="PROTEIN MEMO1"/>
    <property type="match status" value="1"/>
</dbReference>
<dbReference type="NCBIfam" id="TIGR04336">
    <property type="entry name" value="AmmeMemoSam_B"/>
    <property type="match status" value="1"/>
</dbReference>
<protein>
    <submittedName>
        <fullName evidence="2">Cell motility mediator, putative</fullName>
    </submittedName>
</protein>
<dbReference type="VEuPathDB" id="PiroplasmaDB:BOVATA_029760"/>
<dbReference type="AlphaFoldDB" id="A0A2H6KER0"/>
<proteinExistence type="inferred from homology"/>
<dbReference type="Pfam" id="PF01875">
    <property type="entry name" value="Memo"/>
    <property type="match status" value="1"/>
</dbReference>
<dbReference type="GeneID" id="39875253"/>
<dbReference type="EMBL" id="BDSA01000003">
    <property type="protein sequence ID" value="GBE61483.1"/>
    <property type="molecule type" value="Genomic_DNA"/>
</dbReference>